<evidence type="ECO:0000256" key="1">
    <source>
        <dbReference type="SAM" id="Phobius"/>
    </source>
</evidence>
<protein>
    <submittedName>
        <fullName evidence="2">Uncharacterized protein</fullName>
    </submittedName>
</protein>
<name>A0A3M7QN22_BRAPC</name>
<dbReference type="Proteomes" id="UP000276133">
    <property type="component" value="Unassembled WGS sequence"/>
</dbReference>
<evidence type="ECO:0000313" key="3">
    <source>
        <dbReference type="Proteomes" id="UP000276133"/>
    </source>
</evidence>
<organism evidence="2 3">
    <name type="scientific">Brachionus plicatilis</name>
    <name type="common">Marine rotifer</name>
    <name type="synonym">Brachionus muelleri</name>
    <dbReference type="NCBI Taxonomy" id="10195"/>
    <lineage>
        <taxon>Eukaryota</taxon>
        <taxon>Metazoa</taxon>
        <taxon>Spiralia</taxon>
        <taxon>Gnathifera</taxon>
        <taxon>Rotifera</taxon>
        <taxon>Eurotatoria</taxon>
        <taxon>Monogononta</taxon>
        <taxon>Pseudotrocha</taxon>
        <taxon>Ploima</taxon>
        <taxon>Brachionidae</taxon>
        <taxon>Brachionus</taxon>
    </lineage>
</organism>
<keyword evidence="1" id="KW-0472">Membrane</keyword>
<sequence length="282" mass="33337">MLAIFKQIPERKKGKKAHRHINLLINSKRNKVGYELKLRKNIFSFMLKFSAKTFTHLILNNSKKYFLLFNQSNRLELAIPSSKINPLYRIFNTHVSGYLRGKTKTAPNLISNLLTWPRFFLHRTIFRMEMMDGMIIYSITYLIASVLFSSATEKVSDLAVVFQLPELYECEELHHHQLLLLLLEGLIPHRHELLTDLFFLLSNLYSRCQLIQEPLLSNILKSLLYKLPLWPRHVHGLLFELSADDAYGQLEIVDQPVQILILPYFWFFHSFLLFLRPFLYIE</sequence>
<keyword evidence="1" id="KW-1133">Transmembrane helix</keyword>
<comment type="caution">
    <text evidence="2">The sequence shown here is derived from an EMBL/GenBank/DDBJ whole genome shotgun (WGS) entry which is preliminary data.</text>
</comment>
<keyword evidence="1" id="KW-0812">Transmembrane</keyword>
<gene>
    <name evidence="2" type="ORF">BpHYR1_023035</name>
</gene>
<evidence type="ECO:0000313" key="2">
    <source>
        <dbReference type="EMBL" id="RNA12348.1"/>
    </source>
</evidence>
<accession>A0A3M7QN22</accession>
<keyword evidence="3" id="KW-1185">Reference proteome</keyword>
<reference evidence="2 3" key="1">
    <citation type="journal article" date="2018" name="Sci. Rep.">
        <title>Genomic signatures of local adaptation to the degree of environmental predictability in rotifers.</title>
        <authorList>
            <person name="Franch-Gras L."/>
            <person name="Hahn C."/>
            <person name="Garcia-Roger E.M."/>
            <person name="Carmona M.J."/>
            <person name="Serra M."/>
            <person name="Gomez A."/>
        </authorList>
    </citation>
    <scope>NUCLEOTIDE SEQUENCE [LARGE SCALE GENOMIC DNA]</scope>
    <source>
        <strain evidence="2">HYR1</strain>
    </source>
</reference>
<dbReference type="EMBL" id="REGN01005708">
    <property type="protein sequence ID" value="RNA12348.1"/>
    <property type="molecule type" value="Genomic_DNA"/>
</dbReference>
<dbReference type="AlphaFoldDB" id="A0A3M7QN22"/>
<feature type="transmembrane region" description="Helical" evidence="1">
    <location>
        <begin position="257"/>
        <end position="275"/>
    </location>
</feature>
<feature type="transmembrane region" description="Helical" evidence="1">
    <location>
        <begin position="134"/>
        <end position="152"/>
    </location>
</feature>
<proteinExistence type="predicted"/>